<protein>
    <submittedName>
        <fullName evidence="5">Glycosyltransferase family 2 protein</fullName>
    </submittedName>
</protein>
<evidence type="ECO:0000313" key="5">
    <source>
        <dbReference type="EMBL" id="RIX27015.1"/>
    </source>
</evidence>
<dbReference type="PANTHER" id="PTHR43685">
    <property type="entry name" value="GLYCOSYLTRANSFERASE"/>
    <property type="match status" value="1"/>
</dbReference>
<dbReference type="RefSeq" id="WP_119533671.1">
    <property type="nucleotide sequence ID" value="NZ_QXTF01000004.1"/>
</dbReference>
<dbReference type="GO" id="GO:0016757">
    <property type="term" value="F:glycosyltransferase activity"/>
    <property type="evidence" value="ECO:0007669"/>
    <property type="project" value="UniProtKB-KW"/>
</dbReference>
<evidence type="ECO:0000259" key="4">
    <source>
        <dbReference type="Pfam" id="PF00535"/>
    </source>
</evidence>
<dbReference type="Pfam" id="PF00535">
    <property type="entry name" value="Glycos_transf_2"/>
    <property type="match status" value="1"/>
</dbReference>
<name>A0A418PYF0_9SPHN</name>
<evidence type="ECO:0000313" key="6">
    <source>
        <dbReference type="Proteomes" id="UP000285023"/>
    </source>
</evidence>
<evidence type="ECO:0000256" key="2">
    <source>
        <dbReference type="ARBA" id="ARBA00022676"/>
    </source>
</evidence>
<dbReference type="CDD" id="cd00761">
    <property type="entry name" value="Glyco_tranf_GTA_type"/>
    <property type="match status" value="1"/>
</dbReference>
<dbReference type="OrthoDB" id="9807795at2"/>
<organism evidence="5 6">
    <name type="scientific">Sphingomonas edaphi</name>
    <dbReference type="NCBI Taxonomy" id="2315689"/>
    <lineage>
        <taxon>Bacteria</taxon>
        <taxon>Pseudomonadati</taxon>
        <taxon>Pseudomonadota</taxon>
        <taxon>Alphaproteobacteria</taxon>
        <taxon>Sphingomonadales</taxon>
        <taxon>Sphingomonadaceae</taxon>
        <taxon>Sphingomonas</taxon>
    </lineage>
</organism>
<evidence type="ECO:0000256" key="3">
    <source>
        <dbReference type="ARBA" id="ARBA00022679"/>
    </source>
</evidence>
<dbReference type="AlphaFoldDB" id="A0A418PYF0"/>
<comment type="similarity">
    <text evidence="1">Belongs to the glycosyltransferase 2 family.</text>
</comment>
<keyword evidence="3 5" id="KW-0808">Transferase</keyword>
<gene>
    <name evidence="5" type="ORF">D3M59_10690</name>
</gene>
<dbReference type="PANTHER" id="PTHR43685:SF5">
    <property type="entry name" value="GLYCOSYLTRANSFERASE EPSE-RELATED"/>
    <property type="match status" value="1"/>
</dbReference>
<comment type="caution">
    <text evidence="5">The sequence shown here is derived from an EMBL/GenBank/DDBJ whole genome shotgun (WGS) entry which is preliminary data.</text>
</comment>
<keyword evidence="6" id="KW-1185">Reference proteome</keyword>
<reference evidence="5 6" key="1">
    <citation type="submission" date="2018-09" db="EMBL/GenBank/DDBJ databases">
        <title>Sphingomonas sp. DAC4.</title>
        <authorList>
            <person name="Seo T."/>
        </authorList>
    </citation>
    <scope>NUCLEOTIDE SEQUENCE [LARGE SCALE GENOMIC DNA]</scope>
    <source>
        <strain evidence="5 6">DAC4</strain>
    </source>
</reference>
<dbReference type="SUPFAM" id="SSF53448">
    <property type="entry name" value="Nucleotide-diphospho-sugar transferases"/>
    <property type="match status" value="1"/>
</dbReference>
<dbReference type="InterPro" id="IPR050834">
    <property type="entry name" value="Glycosyltransf_2"/>
</dbReference>
<accession>A0A418PYF0</accession>
<sequence>MTSLPPVSIGIPIYNCAPYLEDAIRSVLAQTHQDWELILVDDGSTDGSLEIALSIADPRVRVVSDGQNLGLAARLNQIAQLAGHDLVARMDADDLMHPDRLRLQIALLSANPDADIVGTGTFSVKRDGSLIGVRVPDKAFPSLEDAVTGNAGLIHASVIYRKRWALRNPYDPSIRRSEDIDLWARAAARRDLNSITIAEPLYIYREDLNVTREKLLAAYSTELACIRRHVRSPLSLAKHFLRNIAKRLVVILFFGPWLQRQLLQRRNPTPVTSCMAERFFEAMETIKFTPIPLNKSVN</sequence>
<dbReference type="Proteomes" id="UP000285023">
    <property type="component" value="Unassembled WGS sequence"/>
</dbReference>
<feature type="domain" description="Glycosyltransferase 2-like" evidence="4">
    <location>
        <begin position="8"/>
        <end position="119"/>
    </location>
</feature>
<evidence type="ECO:0000256" key="1">
    <source>
        <dbReference type="ARBA" id="ARBA00006739"/>
    </source>
</evidence>
<dbReference type="EMBL" id="QXTF01000004">
    <property type="protein sequence ID" value="RIX27015.1"/>
    <property type="molecule type" value="Genomic_DNA"/>
</dbReference>
<dbReference type="Gene3D" id="3.90.550.10">
    <property type="entry name" value="Spore Coat Polysaccharide Biosynthesis Protein SpsA, Chain A"/>
    <property type="match status" value="1"/>
</dbReference>
<dbReference type="InterPro" id="IPR001173">
    <property type="entry name" value="Glyco_trans_2-like"/>
</dbReference>
<keyword evidence="2" id="KW-0328">Glycosyltransferase</keyword>
<dbReference type="InterPro" id="IPR029044">
    <property type="entry name" value="Nucleotide-diphossugar_trans"/>
</dbReference>
<proteinExistence type="inferred from homology"/>